<sequence>MEQEKKPVIDKQQIDAFINEEPSEKVDEVLRKYEVEARYRKFTGPMAKIIAVIAIAMSLFHLYTAGIGVFEAIKQRSIHLTFVLVLVFLLYPATSKSPKAKVTPIDVMLAALSFFAGVYLMTIYDDLANAGGVYTQMDIYVGGLLCLLVLEAARRATGKELPIMALLFVGYALFGDLIPGQFGHRGYSLERVIEHMFLTTEGIYGVALGVSATYIFLFILFGAFLSETGMARFFNSLAMAVAGGSPGGPAKVAIFASGLLGMINGSAVANTATIGSFTIPLMKSIGYRPHFAGAVEAVASTGGQIMPPVMGAAAFVMAEFLGMSYTAIMIAAVVPAALYYLACWTMIHLEALKLGLEGLPKEQLPSFKNTLLKSGHLMLPILAIVALLLYGLTPLYAAFFTILITIVVSWLKPETRISFRGILKALEAGARSAVGVAMACAVVGFVVGVSSLTSLGLTFGANILDLSGNSLMLTLVLTAITSLILGMGLPTTACYIVAATIAAPALIKLSVPPLVAHFFVFYFACLSNLTPPVCLAAFTAAGMAGASPYKVGWTSTRLGVAGFLVPFLAVYSPMLLLQGNFGAFEVGEALLTATVGIIALSAALENWLLRGCTLPERAVLLVGALCLIIPGFWTDIIGLGSVIAVYLWQKRSLSNPPSTGIAGN</sequence>
<dbReference type="InterPro" id="IPR021814">
    <property type="entry name" value="DUF3394"/>
</dbReference>
<keyword evidence="1" id="KW-0472">Membrane</keyword>
<feature type="transmembrane region" description="Helical" evidence="1">
    <location>
        <begin position="558"/>
        <end position="577"/>
    </location>
</feature>
<comment type="caution">
    <text evidence="3">The sequence shown here is derived from an EMBL/GenBank/DDBJ whole genome shotgun (WGS) entry which is preliminary data.</text>
</comment>
<dbReference type="InterPro" id="IPR010656">
    <property type="entry name" value="DctM"/>
</dbReference>
<dbReference type="EMBL" id="JAUOZS010000001">
    <property type="protein sequence ID" value="MDT8903727.1"/>
    <property type="molecule type" value="Genomic_DNA"/>
</dbReference>
<keyword evidence="4" id="KW-1185">Reference proteome</keyword>
<dbReference type="Pfam" id="PF06808">
    <property type="entry name" value="DctM"/>
    <property type="match status" value="1"/>
</dbReference>
<feature type="transmembrane region" description="Helical" evidence="1">
    <location>
        <begin position="621"/>
        <end position="648"/>
    </location>
</feature>
<feature type="transmembrane region" description="Helical" evidence="1">
    <location>
        <begin position="589"/>
        <end position="609"/>
    </location>
</feature>
<dbReference type="PANTHER" id="PTHR43849:SF2">
    <property type="entry name" value="BLL3936 PROTEIN"/>
    <property type="match status" value="1"/>
</dbReference>
<feature type="transmembrane region" description="Helical" evidence="1">
    <location>
        <begin position="432"/>
        <end position="452"/>
    </location>
</feature>
<evidence type="ECO:0000313" key="4">
    <source>
        <dbReference type="Proteomes" id="UP001254848"/>
    </source>
</evidence>
<proteinExistence type="predicted"/>
<feature type="transmembrane region" description="Helical" evidence="1">
    <location>
        <begin position="130"/>
        <end position="150"/>
    </location>
</feature>
<organism evidence="3 4">
    <name type="scientific">Anaeroselena agilis</name>
    <dbReference type="NCBI Taxonomy" id="3063788"/>
    <lineage>
        <taxon>Bacteria</taxon>
        <taxon>Bacillati</taxon>
        <taxon>Bacillota</taxon>
        <taxon>Negativicutes</taxon>
        <taxon>Acetonemataceae</taxon>
        <taxon>Anaeroselena</taxon>
    </lineage>
</organism>
<feature type="transmembrane region" description="Helical" evidence="1">
    <location>
        <begin position="105"/>
        <end position="124"/>
    </location>
</feature>
<evidence type="ECO:0000313" key="3">
    <source>
        <dbReference type="EMBL" id="MDT8903727.1"/>
    </source>
</evidence>
<evidence type="ECO:0000256" key="1">
    <source>
        <dbReference type="SAM" id="Phobius"/>
    </source>
</evidence>
<gene>
    <name evidence="3" type="ORF">Q4T40_21065</name>
</gene>
<reference evidence="3 4" key="1">
    <citation type="submission" date="2023-07" db="EMBL/GenBank/DDBJ databases">
        <title>The novel representative of Negativicutes class, Anaeroselena agilis gen. nov. sp. nov.</title>
        <authorList>
            <person name="Prokofeva M.I."/>
            <person name="Elcheninov A.G."/>
            <person name="Klyukina A."/>
            <person name="Kublanov I.V."/>
            <person name="Frolov E.N."/>
            <person name="Podosokorskaya O.A."/>
        </authorList>
    </citation>
    <scope>NUCLEOTIDE SEQUENCE [LARGE SCALE GENOMIC DNA]</scope>
    <source>
        <strain evidence="3 4">4137-cl</strain>
    </source>
</reference>
<feature type="transmembrane region" description="Helical" evidence="1">
    <location>
        <begin position="381"/>
        <end position="411"/>
    </location>
</feature>
<accession>A0ABU3P3X6</accession>
<feature type="transmembrane region" description="Helical" evidence="1">
    <location>
        <begin position="202"/>
        <end position="225"/>
    </location>
</feature>
<name>A0ABU3P3X6_9FIRM</name>
<dbReference type="NCBIfam" id="TIGR02123">
    <property type="entry name" value="TRAP_fused"/>
    <property type="match status" value="1"/>
</dbReference>
<protein>
    <submittedName>
        <fullName evidence="3">TRAP transporter permease</fullName>
    </submittedName>
</protein>
<feature type="transmembrane region" description="Helical" evidence="1">
    <location>
        <begin position="325"/>
        <end position="347"/>
    </location>
</feature>
<dbReference type="InterPro" id="IPR011853">
    <property type="entry name" value="TRAP_DctM-Dct_fused"/>
</dbReference>
<feature type="transmembrane region" description="Helical" evidence="1">
    <location>
        <begin position="472"/>
        <end position="502"/>
    </location>
</feature>
<feature type="transmembrane region" description="Helical" evidence="1">
    <location>
        <begin position="76"/>
        <end position="93"/>
    </location>
</feature>
<dbReference type="Proteomes" id="UP001254848">
    <property type="component" value="Unassembled WGS sequence"/>
</dbReference>
<feature type="domain" description="TRAP C4-dicarboxylate transport system permease DctM subunit" evidence="2">
    <location>
        <begin position="144"/>
        <end position="579"/>
    </location>
</feature>
<keyword evidence="1" id="KW-1133">Transmembrane helix</keyword>
<dbReference type="PANTHER" id="PTHR43849">
    <property type="entry name" value="BLL3936 PROTEIN"/>
    <property type="match status" value="1"/>
</dbReference>
<feature type="transmembrane region" description="Helical" evidence="1">
    <location>
        <begin position="514"/>
        <end position="538"/>
    </location>
</feature>
<feature type="transmembrane region" description="Helical" evidence="1">
    <location>
        <begin position="162"/>
        <end position="182"/>
    </location>
</feature>
<keyword evidence="1" id="KW-0812">Transmembrane</keyword>
<dbReference type="RefSeq" id="WP_413782174.1">
    <property type="nucleotide sequence ID" value="NZ_JAUOZS010000001.1"/>
</dbReference>
<dbReference type="Pfam" id="PF11874">
    <property type="entry name" value="DUF3394"/>
    <property type="match status" value="1"/>
</dbReference>
<feature type="transmembrane region" description="Helical" evidence="1">
    <location>
        <begin position="49"/>
        <end position="70"/>
    </location>
</feature>
<evidence type="ECO:0000259" key="2">
    <source>
        <dbReference type="Pfam" id="PF06808"/>
    </source>
</evidence>